<evidence type="ECO:0000256" key="1">
    <source>
        <dbReference type="ARBA" id="ARBA00007100"/>
    </source>
</evidence>
<dbReference type="Proteomes" id="UP000266118">
    <property type="component" value="Chromosome"/>
</dbReference>
<reference evidence="3 4" key="1">
    <citation type="submission" date="2018-09" db="EMBL/GenBank/DDBJ databases">
        <title>Arachidicoccus sp. nov., a bacterium isolated from soil.</title>
        <authorList>
            <person name="Weon H.-Y."/>
            <person name="Kwon S.-W."/>
            <person name="Lee S.A."/>
        </authorList>
    </citation>
    <scope>NUCLEOTIDE SEQUENCE [LARGE SCALE GENOMIC DNA]</scope>
    <source>
        <strain evidence="3 4">KIS59-12</strain>
    </source>
</reference>
<organism evidence="3 4">
    <name type="scientific">Arachidicoccus soli</name>
    <dbReference type="NCBI Taxonomy" id="2341117"/>
    <lineage>
        <taxon>Bacteria</taxon>
        <taxon>Pseudomonadati</taxon>
        <taxon>Bacteroidota</taxon>
        <taxon>Chitinophagia</taxon>
        <taxon>Chitinophagales</taxon>
        <taxon>Chitinophagaceae</taxon>
        <taxon>Arachidicoccus</taxon>
    </lineage>
</organism>
<name>A0A386HSC4_9BACT</name>
<dbReference type="AlphaFoldDB" id="A0A386HSC4"/>
<proteinExistence type="inferred from homology"/>
<dbReference type="EMBL" id="CP032489">
    <property type="protein sequence ID" value="AYD48341.1"/>
    <property type="molecule type" value="Genomic_DNA"/>
</dbReference>
<dbReference type="PANTHER" id="PTHR31350:SF21">
    <property type="entry name" value="F-BOX ONLY PROTEIN 21"/>
    <property type="match status" value="1"/>
</dbReference>
<evidence type="ECO:0000313" key="3">
    <source>
        <dbReference type="EMBL" id="AYD48341.1"/>
    </source>
</evidence>
<evidence type="ECO:0000313" key="4">
    <source>
        <dbReference type="Proteomes" id="UP000266118"/>
    </source>
</evidence>
<keyword evidence="4" id="KW-1185">Reference proteome</keyword>
<dbReference type="InterPro" id="IPR032698">
    <property type="entry name" value="SirB1_N"/>
</dbReference>
<evidence type="ECO:0000259" key="2">
    <source>
        <dbReference type="Pfam" id="PF13369"/>
    </source>
</evidence>
<sequence length="291" mass="33748">MQVNSEISALFSLIDDPDEDVYNVVADKIITFGKEILPNLEDQWEAAIGCTIQERIEEIIHQVNFKSLAAEFQEWSEKGDYDLILGTTLIAKFVYPSLQESSVTVATDRLRKIIWLELNDCLTSLEKVNVVSNMLFNFQEIKSERNNYENTERFFLHNILEKKKGNAISTGILYQCLCEKLHIPIQLINIPEQFVLACYQKNYKTMLNKTNNRDLILFYVDATTGNIFSQADLDSYFELYNITPKDSFFTPLSHRQIIQKLLNEVSRCFLNQKKLRRKEELAILAAMLLHA</sequence>
<dbReference type="OrthoDB" id="188084at2"/>
<feature type="domain" description="Protein SirB1 N-terminal" evidence="2">
    <location>
        <begin position="108"/>
        <end position="263"/>
    </location>
</feature>
<protein>
    <recommendedName>
        <fullName evidence="2">Protein SirB1 N-terminal domain-containing protein</fullName>
    </recommendedName>
</protein>
<comment type="similarity">
    <text evidence="1">Belongs to the UPF0162 family.</text>
</comment>
<dbReference type="KEGG" id="ark:D6B99_12475"/>
<accession>A0A386HSC4</accession>
<dbReference type="Pfam" id="PF13369">
    <property type="entry name" value="Transglut_core2"/>
    <property type="match status" value="1"/>
</dbReference>
<dbReference type="RefSeq" id="WP_119988978.1">
    <property type="nucleotide sequence ID" value="NZ_CP032489.1"/>
</dbReference>
<gene>
    <name evidence="3" type="ORF">D6B99_12475</name>
</gene>
<dbReference type="PANTHER" id="PTHR31350">
    <property type="entry name" value="SI:DKEY-261L7.2"/>
    <property type="match status" value="1"/>
</dbReference>